<sequence length="183" mass="20345">MSKLNYYKSGFGFIYEVETFDLIATNKNNTPIVNGSDRIMINDTNSTDLNDVGQFIIQMSTYNPQALVGYLDAATPIPFYYSGYIITIAYYTAPGIEWGIVTAIPMEDFTESFLSTLLVTGVVIAFVLALTLVICLSVNHSISGQLARITKQLSEFARLDFTSRVSQSGLRHPVREIARVYQA</sequence>
<accession>A0A0L0FAD5</accession>
<dbReference type="RefSeq" id="XP_014147569.1">
    <property type="nucleotide sequence ID" value="XM_014292094.1"/>
</dbReference>
<evidence type="ECO:0000313" key="3">
    <source>
        <dbReference type="Proteomes" id="UP000054560"/>
    </source>
</evidence>
<proteinExistence type="predicted"/>
<keyword evidence="3" id="KW-1185">Reference proteome</keyword>
<dbReference type="AlphaFoldDB" id="A0A0L0FAD5"/>
<protein>
    <recommendedName>
        <fullName evidence="4">HAMP domain-containing protein</fullName>
    </recommendedName>
</protein>
<organism evidence="2 3">
    <name type="scientific">Sphaeroforma arctica JP610</name>
    <dbReference type="NCBI Taxonomy" id="667725"/>
    <lineage>
        <taxon>Eukaryota</taxon>
        <taxon>Ichthyosporea</taxon>
        <taxon>Ichthyophonida</taxon>
        <taxon>Sphaeroforma</taxon>
    </lineage>
</organism>
<keyword evidence="1" id="KW-1133">Transmembrane helix</keyword>
<evidence type="ECO:0000256" key="1">
    <source>
        <dbReference type="SAM" id="Phobius"/>
    </source>
</evidence>
<dbReference type="EMBL" id="KQ245320">
    <property type="protein sequence ID" value="KNC73667.1"/>
    <property type="molecule type" value="Genomic_DNA"/>
</dbReference>
<reference evidence="2 3" key="1">
    <citation type="submission" date="2011-02" db="EMBL/GenBank/DDBJ databases">
        <title>The Genome Sequence of Sphaeroforma arctica JP610.</title>
        <authorList>
            <consortium name="The Broad Institute Genome Sequencing Platform"/>
            <person name="Russ C."/>
            <person name="Cuomo C."/>
            <person name="Young S.K."/>
            <person name="Zeng Q."/>
            <person name="Gargeya S."/>
            <person name="Alvarado L."/>
            <person name="Berlin A."/>
            <person name="Chapman S.B."/>
            <person name="Chen Z."/>
            <person name="Freedman E."/>
            <person name="Gellesch M."/>
            <person name="Goldberg J."/>
            <person name="Griggs A."/>
            <person name="Gujja S."/>
            <person name="Heilman E."/>
            <person name="Heiman D."/>
            <person name="Howarth C."/>
            <person name="Mehta T."/>
            <person name="Neiman D."/>
            <person name="Pearson M."/>
            <person name="Roberts A."/>
            <person name="Saif S."/>
            <person name="Shea T."/>
            <person name="Shenoy N."/>
            <person name="Sisk P."/>
            <person name="Stolte C."/>
            <person name="Sykes S."/>
            <person name="White J."/>
            <person name="Yandava C."/>
            <person name="Burger G."/>
            <person name="Gray M.W."/>
            <person name="Holland P.W.H."/>
            <person name="King N."/>
            <person name="Lang F.B.F."/>
            <person name="Roger A.J."/>
            <person name="Ruiz-Trillo I."/>
            <person name="Haas B."/>
            <person name="Nusbaum C."/>
            <person name="Birren B."/>
        </authorList>
    </citation>
    <scope>NUCLEOTIDE SEQUENCE [LARGE SCALE GENOMIC DNA]</scope>
    <source>
        <strain evidence="2 3">JP610</strain>
    </source>
</reference>
<keyword evidence="1" id="KW-0472">Membrane</keyword>
<feature type="transmembrane region" description="Helical" evidence="1">
    <location>
        <begin position="113"/>
        <end position="138"/>
    </location>
</feature>
<evidence type="ECO:0000313" key="2">
    <source>
        <dbReference type="EMBL" id="KNC73667.1"/>
    </source>
</evidence>
<feature type="transmembrane region" description="Helical" evidence="1">
    <location>
        <begin position="67"/>
        <end position="93"/>
    </location>
</feature>
<name>A0A0L0FAD5_9EUKA</name>
<gene>
    <name evidence="2" type="ORF">SARC_13773</name>
</gene>
<dbReference type="GeneID" id="25914277"/>
<dbReference type="Proteomes" id="UP000054560">
    <property type="component" value="Unassembled WGS sequence"/>
</dbReference>
<feature type="non-terminal residue" evidence="2">
    <location>
        <position position="183"/>
    </location>
</feature>
<evidence type="ECO:0008006" key="4">
    <source>
        <dbReference type="Google" id="ProtNLM"/>
    </source>
</evidence>
<keyword evidence="1" id="KW-0812">Transmembrane</keyword>